<feature type="region of interest" description="Disordered" evidence="3">
    <location>
        <begin position="128"/>
        <end position="149"/>
    </location>
</feature>
<evidence type="ECO:0000256" key="3">
    <source>
        <dbReference type="SAM" id="MobiDB-lite"/>
    </source>
</evidence>
<dbReference type="Gene3D" id="6.10.250.1050">
    <property type="match status" value="1"/>
</dbReference>
<dbReference type="AlphaFoldDB" id="A0AA40LW57"/>
<organism evidence="4 5">
    <name type="scientific">Cnephaeus nilssonii</name>
    <name type="common">Northern bat</name>
    <name type="synonym">Eptesicus nilssonii</name>
    <dbReference type="NCBI Taxonomy" id="3371016"/>
    <lineage>
        <taxon>Eukaryota</taxon>
        <taxon>Metazoa</taxon>
        <taxon>Chordata</taxon>
        <taxon>Craniata</taxon>
        <taxon>Vertebrata</taxon>
        <taxon>Euteleostomi</taxon>
        <taxon>Mammalia</taxon>
        <taxon>Eutheria</taxon>
        <taxon>Laurasiatheria</taxon>
        <taxon>Chiroptera</taxon>
        <taxon>Yangochiroptera</taxon>
        <taxon>Vespertilionidae</taxon>
        <taxon>Cnephaeus</taxon>
    </lineage>
</organism>
<keyword evidence="2" id="KW-0650">Protein phosphatase inhibitor</keyword>
<evidence type="ECO:0000256" key="2">
    <source>
        <dbReference type="ARBA" id="ARBA00023272"/>
    </source>
</evidence>
<evidence type="ECO:0000313" key="4">
    <source>
        <dbReference type="EMBL" id="KAK1346168.1"/>
    </source>
</evidence>
<dbReference type="Pfam" id="PF04979">
    <property type="entry name" value="IPP-2"/>
    <property type="match status" value="1"/>
</dbReference>
<sequence>MCRGTVTLAWAVGCDVSVGRGAVTSAWATVSDFRWPRGSDVGVGRGPCNGSGLCDAGAVRRGALETRPKHTPLQCQLEALLEAAAAHLSASPPHSPTMSASSGSQRPIKGILKNKGSSAASAASAASASSVMAPAQPSRGLTQLQARKSKKWDESNIRATCRAAYRDYDLKNINEPSTPHVRILEGAEDLAREFEAKEQARGTAGHILGKLDATEPNCRLGELEGKEAHSSKLLLDKIERQRQFELRRKLHYTEGLNIKLGRELIAKELQYLEIDDEDEEKPPVATEEKAAAGEAEEDGPASEELQAPASYL</sequence>
<gene>
    <name evidence="4" type="ORF">QTO34_000021</name>
</gene>
<dbReference type="PANTHER" id="PTHR12398:SF29">
    <property type="entry name" value="PROTEIN PHOSPHATASE INHIBITOR 2 FAMILY MEMBER C"/>
    <property type="match status" value="1"/>
</dbReference>
<accession>A0AA40LW57</accession>
<name>A0AA40LW57_CNENI</name>
<dbReference type="PANTHER" id="PTHR12398">
    <property type="entry name" value="PROTEIN PHOSPHATASE INHIBITOR"/>
    <property type="match status" value="1"/>
</dbReference>
<dbReference type="InterPro" id="IPR007062">
    <property type="entry name" value="PPI-2"/>
</dbReference>
<feature type="region of interest" description="Disordered" evidence="3">
    <location>
        <begin position="273"/>
        <end position="312"/>
    </location>
</feature>
<evidence type="ECO:0000313" key="5">
    <source>
        <dbReference type="Proteomes" id="UP001177744"/>
    </source>
</evidence>
<dbReference type="Proteomes" id="UP001177744">
    <property type="component" value="Unassembled WGS sequence"/>
</dbReference>
<evidence type="ECO:0008006" key="6">
    <source>
        <dbReference type="Google" id="ProtNLM"/>
    </source>
</evidence>
<proteinExistence type="inferred from homology"/>
<dbReference type="GO" id="GO:0009966">
    <property type="term" value="P:regulation of signal transduction"/>
    <property type="evidence" value="ECO:0007669"/>
    <property type="project" value="InterPro"/>
</dbReference>
<evidence type="ECO:0000256" key="1">
    <source>
        <dbReference type="ARBA" id="ARBA00005472"/>
    </source>
</evidence>
<dbReference type="EMBL" id="JAULJE010000001">
    <property type="protein sequence ID" value="KAK1346168.1"/>
    <property type="molecule type" value="Genomic_DNA"/>
</dbReference>
<comment type="similarity">
    <text evidence="1">Belongs to the protein phosphatase inhibitor 2 family.</text>
</comment>
<keyword evidence="5" id="KW-1185">Reference proteome</keyword>
<comment type="caution">
    <text evidence="4">The sequence shown here is derived from an EMBL/GenBank/DDBJ whole genome shotgun (WGS) entry which is preliminary data.</text>
</comment>
<reference evidence="4" key="1">
    <citation type="submission" date="2023-06" db="EMBL/GenBank/DDBJ databases">
        <title>Reference genome for the Northern bat (Eptesicus nilssonii), a most northern bat species.</title>
        <authorList>
            <person name="Laine V.N."/>
            <person name="Pulliainen A.T."/>
            <person name="Lilley T.M."/>
        </authorList>
    </citation>
    <scope>NUCLEOTIDE SEQUENCE</scope>
    <source>
        <strain evidence="4">BLF_Eptnil</strain>
        <tissue evidence="4">Kidney</tissue>
    </source>
</reference>
<dbReference type="GO" id="GO:0004864">
    <property type="term" value="F:protein phosphatase inhibitor activity"/>
    <property type="evidence" value="ECO:0007669"/>
    <property type="project" value="UniProtKB-KW"/>
</dbReference>
<protein>
    <recommendedName>
        <fullName evidence="6">Type-1 protein phosphatase inhibitor 4</fullName>
    </recommendedName>
</protein>
<feature type="region of interest" description="Disordered" evidence="3">
    <location>
        <begin position="87"/>
        <end position="115"/>
    </location>
</feature>